<dbReference type="GO" id="GO:0030014">
    <property type="term" value="C:CCR4-NOT complex"/>
    <property type="evidence" value="ECO:0007669"/>
    <property type="project" value="InterPro"/>
</dbReference>
<evidence type="ECO:0000256" key="9">
    <source>
        <dbReference type="ARBA" id="ARBA00022723"/>
    </source>
</evidence>
<evidence type="ECO:0000256" key="14">
    <source>
        <dbReference type="ARBA" id="ARBA00023163"/>
    </source>
</evidence>
<proteinExistence type="inferred from homology"/>
<dbReference type="FunFam" id="3.30.420.10:FF:000048">
    <property type="entry name" value="CCR4-associated factor 1, putative"/>
    <property type="match status" value="1"/>
</dbReference>
<dbReference type="GO" id="GO:0005634">
    <property type="term" value="C:nucleus"/>
    <property type="evidence" value="ECO:0007669"/>
    <property type="project" value="UniProtKB-SubCell"/>
</dbReference>
<evidence type="ECO:0000313" key="17">
    <source>
        <dbReference type="EMBL" id="CAE0027720.1"/>
    </source>
</evidence>
<dbReference type="InterPro" id="IPR039637">
    <property type="entry name" value="CNOT7/CNOT8/Pop2"/>
</dbReference>
<keyword evidence="15" id="KW-0539">Nucleus</keyword>
<dbReference type="Pfam" id="PF04857">
    <property type="entry name" value="CAF1"/>
    <property type="match status" value="1"/>
</dbReference>
<dbReference type="InterPro" id="IPR036397">
    <property type="entry name" value="RNaseH_sf"/>
</dbReference>
<sequence>MTVEGVTAVTPSGETLRVREVWEDNLEAEMEIIRSVIDKYPFVAMDTEFPGVVARPVGNFKSSSEYHYQTLRCNVDMLKLIQLGLTLSDKDGRLPRHDDEICVWQFNFREFEVEKDIHSQESIELLKTSGIDFERMEKRGIDVHHFGELLMVSGVVLNDRVNWVTFHSAYDFGYLMKVLTCKPLPKDEGEFFEIWRIFFPRVFDIKYLCKFCNGLHGGLNKIAEIMSVDRIGPQHQAGSDSLLTLDAFMKMVKLHFANNHDAVDKHCSVLYGLGSDASTGENGFTEAP</sequence>
<evidence type="ECO:0000256" key="6">
    <source>
        <dbReference type="ARBA" id="ARBA00012161"/>
    </source>
</evidence>
<comment type="subunit">
    <text evidence="5">Component of the CCR4-NOT complex, at least composed of CRR4 and CAF1 proteins.</text>
</comment>
<evidence type="ECO:0000256" key="7">
    <source>
        <dbReference type="ARBA" id="ARBA00022490"/>
    </source>
</evidence>
<keyword evidence="10" id="KW-0378">Hydrolase</keyword>
<gene>
    <name evidence="17" type="ORF">CLAU1311_LOCUS8687</name>
</gene>
<dbReference type="SUPFAM" id="SSF53098">
    <property type="entry name" value="Ribonuclease H-like"/>
    <property type="match status" value="1"/>
</dbReference>
<evidence type="ECO:0000256" key="4">
    <source>
        <dbReference type="ARBA" id="ARBA00008372"/>
    </source>
</evidence>
<evidence type="ECO:0000256" key="12">
    <source>
        <dbReference type="ARBA" id="ARBA00022884"/>
    </source>
</evidence>
<protein>
    <recommendedName>
        <fullName evidence="6">poly(A)-specific ribonuclease</fullName>
        <ecNumber evidence="6">3.1.13.4</ecNumber>
    </recommendedName>
</protein>
<dbReference type="EMBL" id="HBHU01013322">
    <property type="protein sequence ID" value="CAE0027720.1"/>
    <property type="molecule type" value="Transcribed_RNA"/>
</dbReference>
<evidence type="ECO:0000256" key="10">
    <source>
        <dbReference type="ARBA" id="ARBA00022801"/>
    </source>
</evidence>
<evidence type="ECO:0000256" key="5">
    <source>
        <dbReference type="ARBA" id="ARBA00011757"/>
    </source>
</evidence>
<accession>A0A7S2Z832</accession>
<keyword evidence="7" id="KW-0963">Cytoplasm</keyword>
<dbReference type="GO" id="GO:0003723">
    <property type="term" value="F:RNA binding"/>
    <property type="evidence" value="ECO:0007669"/>
    <property type="project" value="UniProtKB-KW"/>
</dbReference>
<evidence type="ECO:0000256" key="3">
    <source>
        <dbReference type="ARBA" id="ARBA00004496"/>
    </source>
</evidence>
<dbReference type="AlphaFoldDB" id="A0A7S2Z832"/>
<name>A0A7S2Z832_9CHLO</name>
<keyword evidence="9" id="KW-0479">Metal-binding</keyword>
<organism evidence="17">
    <name type="scientific">Chloropicon laureae</name>
    <dbReference type="NCBI Taxonomy" id="464258"/>
    <lineage>
        <taxon>Eukaryota</taxon>
        <taxon>Viridiplantae</taxon>
        <taxon>Chlorophyta</taxon>
        <taxon>Chloropicophyceae</taxon>
        <taxon>Chloropicales</taxon>
        <taxon>Chloropicaceae</taxon>
        <taxon>Chloropicon</taxon>
    </lineage>
</organism>
<dbReference type="InterPro" id="IPR012337">
    <property type="entry name" value="RNaseH-like_sf"/>
</dbReference>
<dbReference type="GO" id="GO:0046872">
    <property type="term" value="F:metal ion binding"/>
    <property type="evidence" value="ECO:0007669"/>
    <property type="project" value="UniProtKB-KW"/>
</dbReference>
<dbReference type="InterPro" id="IPR006941">
    <property type="entry name" value="RNase_CAF1"/>
</dbReference>
<comment type="catalytic activity">
    <reaction evidence="1">
        <text>Exonucleolytic cleavage of poly(A) to 5'-AMP.</text>
        <dbReference type="EC" id="3.1.13.4"/>
    </reaction>
</comment>
<evidence type="ECO:0000256" key="1">
    <source>
        <dbReference type="ARBA" id="ARBA00001663"/>
    </source>
</evidence>
<keyword evidence="14" id="KW-0804">Transcription</keyword>
<evidence type="ECO:0000256" key="15">
    <source>
        <dbReference type="ARBA" id="ARBA00023242"/>
    </source>
</evidence>
<dbReference type="EC" id="3.1.13.4" evidence="6"/>
<evidence type="ECO:0000256" key="2">
    <source>
        <dbReference type="ARBA" id="ARBA00004123"/>
    </source>
</evidence>
<evidence type="ECO:0000256" key="13">
    <source>
        <dbReference type="ARBA" id="ARBA00023015"/>
    </source>
</evidence>
<evidence type="ECO:0000256" key="11">
    <source>
        <dbReference type="ARBA" id="ARBA00022839"/>
    </source>
</evidence>
<dbReference type="PANTHER" id="PTHR10797">
    <property type="entry name" value="CCR4-NOT TRANSCRIPTION COMPLEX SUBUNIT"/>
    <property type="match status" value="1"/>
</dbReference>
<comment type="function">
    <text evidence="16">Ubiquitous transcription factor required for a diverse set of processes. It is a component of the CCR4 complex involved in the control of gene expression.</text>
</comment>
<comment type="similarity">
    <text evidence="4">Belongs to the CAF1 family.</text>
</comment>
<keyword evidence="11" id="KW-0269">Exonuclease</keyword>
<dbReference type="GO" id="GO:0005737">
    <property type="term" value="C:cytoplasm"/>
    <property type="evidence" value="ECO:0007669"/>
    <property type="project" value="UniProtKB-SubCell"/>
</dbReference>
<reference evidence="17" key="1">
    <citation type="submission" date="2021-01" db="EMBL/GenBank/DDBJ databases">
        <authorList>
            <person name="Corre E."/>
            <person name="Pelletier E."/>
            <person name="Niang G."/>
            <person name="Scheremetjew M."/>
            <person name="Finn R."/>
            <person name="Kale V."/>
            <person name="Holt S."/>
            <person name="Cochrane G."/>
            <person name="Meng A."/>
            <person name="Brown T."/>
            <person name="Cohen L."/>
        </authorList>
    </citation>
    <scope>NUCLEOTIDE SEQUENCE</scope>
    <source>
        <strain evidence="17">RCC856</strain>
    </source>
</reference>
<keyword evidence="13" id="KW-0805">Transcription regulation</keyword>
<keyword evidence="12" id="KW-0694">RNA-binding</keyword>
<dbReference type="GO" id="GO:0004535">
    <property type="term" value="F:poly(A)-specific ribonuclease activity"/>
    <property type="evidence" value="ECO:0007669"/>
    <property type="project" value="UniProtKB-EC"/>
</dbReference>
<evidence type="ECO:0000256" key="8">
    <source>
        <dbReference type="ARBA" id="ARBA00022722"/>
    </source>
</evidence>
<evidence type="ECO:0000256" key="16">
    <source>
        <dbReference type="ARBA" id="ARBA00025148"/>
    </source>
</evidence>
<keyword evidence="8" id="KW-0540">Nuclease</keyword>
<dbReference type="Gene3D" id="3.30.420.10">
    <property type="entry name" value="Ribonuclease H-like superfamily/Ribonuclease H"/>
    <property type="match status" value="1"/>
</dbReference>
<comment type="subcellular location">
    <subcellularLocation>
        <location evidence="3">Cytoplasm</location>
    </subcellularLocation>
    <subcellularLocation>
        <location evidence="2">Nucleus</location>
    </subcellularLocation>
</comment>